<gene>
    <name evidence="5" type="ORF">CFT61_12590</name>
</gene>
<dbReference type="InterPro" id="IPR020855">
    <property type="entry name" value="Ureohydrolase_Mn_BS"/>
</dbReference>
<dbReference type="Pfam" id="PF00491">
    <property type="entry name" value="Arginase"/>
    <property type="match status" value="1"/>
</dbReference>
<dbReference type="GO" id="GO:0033389">
    <property type="term" value="P:putrescine biosynthetic process from arginine, via agmatine"/>
    <property type="evidence" value="ECO:0007669"/>
    <property type="project" value="TreeGrafter"/>
</dbReference>
<evidence type="ECO:0000313" key="6">
    <source>
        <dbReference type="Proteomes" id="UP000215155"/>
    </source>
</evidence>
<dbReference type="GO" id="GO:0046872">
    <property type="term" value="F:metal ion binding"/>
    <property type="evidence" value="ECO:0007669"/>
    <property type="project" value="UniProtKB-KW"/>
</dbReference>
<dbReference type="Proteomes" id="UP000215155">
    <property type="component" value="Unassembled WGS sequence"/>
</dbReference>
<evidence type="ECO:0000256" key="2">
    <source>
        <dbReference type="ARBA" id="ARBA00022723"/>
    </source>
</evidence>
<dbReference type="SUPFAM" id="SSF52768">
    <property type="entry name" value="Arginase/deacetylase"/>
    <property type="match status" value="1"/>
</dbReference>
<organism evidence="5 6">
    <name type="scientific">Segatella copri</name>
    <dbReference type="NCBI Taxonomy" id="165179"/>
    <lineage>
        <taxon>Bacteria</taxon>
        <taxon>Pseudomonadati</taxon>
        <taxon>Bacteroidota</taxon>
        <taxon>Bacteroidia</taxon>
        <taxon>Bacteroidales</taxon>
        <taxon>Prevotellaceae</taxon>
        <taxon>Segatella</taxon>
    </lineage>
</organism>
<proteinExistence type="inferred from homology"/>
<dbReference type="PROSITE" id="PS01053">
    <property type="entry name" value="ARGINASE_1"/>
    <property type="match status" value="1"/>
</dbReference>
<dbReference type="AlphaFoldDB" id="A0AA91YW89"/>
<reference evidence="5 6" key="1">
    <citation type="submission" date="2017-07" db="EMBL/GenBank/DDBJ databases">
        <title>Draft genome sequence of Prevotella copri isolated from the gut of healthy adult Indian.</title>
        <authorList>
            <person name="Das B."/>
            <person name="Bag S."/>
            <person name="Ghosh T.S."/>
        </authorList>
    </citation>
    <scope>NUCLEOTIDE SEQUENCE [LARGE SCALE GENOMIC DNA]</scope>
    <source>
        <strain evidence="5 6">Indica</strain>
    </source>
</reference>
<dbReference type="RefSeq" id="WP_089544764.1">
    <property type="nucleotide sequence ID" value="NZ_JBALKG010000002.1"/>
</dbReference>
<keyword evidence="2" id="KW-0479">Metal-binding</keyword>
<dbReference type="InterPro" id="IPR006035">
    <property type="entry name" value="Ureohydrolase"/>
</dbReference>
<dbReference type="GO" id="GO:0008783">
    <property type="term" value="F:agmatinase activity"/>
    <property type="evidence" value="ECO:0007669"/>
    <property type="project" value="TreeGrafter"/>
</dbReference>
<dbReference type="EMBL" id="NMPZ01000022">
    <property type="protein sequence ID" value="OXL43185.1"/>
    <property type="molecule type" value="Genomic_DNA"/>
</dbReference>
<evidence type="ECO:0000256" key="4">
    <source>
        <dbReference type="RuleBase" id="RU003684"/>
    </source>
</evidence>
<sequence length="401" mass="45527">MESSIKYKKSFAFKGQLKNGSYEMVNVISGKSFRISAYLHDLLEFCSDWRQRETLVERMLKDSLDKTQVELTLQNLVNSKMIVSKLSDVFCELVPQHPTFFGIKSGCLYSKQHQISLIGIPFGGGNDVDARCKDAPRTLRKATSSFFPLGIKHKKVNSSFFHQSFLRDIFYNNMEKMYDVGDVFYATGDSCVSYYDRITNVISRVVEMGNVPFCIGGDHSITYPILKGISTNNPSFLVLHFDAHSDLSDSDYLQVYQSSESEMLNHATVMSFCAGLDKVKEIIQIGVREPFFVENPKCKQISLSEMRSENAACQCLMERKDYVYLSFDVDFFDPSIAPGTASKMIDGGFYEETFAFLSKILKNKKILGIDIVETNLYLDSSYMTTQLVMKLMLHLLGLIKL</sequence>
<keyword evidence="3 4" id="KW-0378">Hydrolase</keyword>
<protein>
    <recommendedName>
        <fullName evidence="7">Agmatinase</fullName>
    </recommendedName>
</protein>
<comment type="caution">
    <text evidence="5">The sequence shown here is derived from an EMBL/GenBank/DDBJ whole genome shotgun (WGS) entry which is preliminary data.</text>
</comment>
<name>A0AA91YW89_9BACT</name>
<dbReference type="PROSITE" id="PS51409">
    <property type="entry name" value="ARGINASE_2"/>
    <property type="match status" value="1"/>
</dbReference>
<evidence type="ECO:0000256" key="3">
    <source>
        <dbReference type="ARBA" id="ARBA00022801"/>
    </source>
</evidence>
<evidence type="ECO:0000256" key="1">
    <source>
        <dbReference type="ARBA" id="ARBA00009227"/>
    </source>
</evidence>
<dbReference type="PANTHER" id="PTHR11358">
    <property type="entry name" value="ARGINASE/AGMATINASE"/>
    <property type="match status" value="1"/>
</dbReference>
<comment type="similarity">
    <text evidence="1">Belongs to the arginase family. Agmatinase subfamily.</text>
</comment>
<accession>A0AA91YW89</accession>
<dbReference type="Gene3D" id="3.40.800.10">
    <property type="entry name" value="Ureohydrolase domain"/>
    <property type="match status" value="1"/>
</dbReference>
<evidence type="ECO:0008006" key="7">
    <source>
        <dbReference type="Google" id="ProtNLM"/>
    </source>
</evidence>
<dbReference type="PANTHER" id="PTHR11358:SF26">
    <property type="entry name" value="GUANIDINO ACID HYDROLASE, MITOCHONDRIAL"/>
    <property type="match status" value="1"/>
</dbReference>
<dbReference type="InterPro" id="IPR023696">
    <property type="entry name" value="Ureohydrolase_dom_sf"/>
</dbReference>
<evidence type="ECO:0000313" key="5">
    <source>
        <dbReference type="EMBL" id="OXL43185.1"/>
    </source>
</evidence>